<proteinExistence type="predicted"/>
<name>A0ABY4YQL1_9MICO</name>
<sequence length="435" mass="46018">MTTHTNRFRPLDRGLLAIAALGALVLTGCSSGEVAEFEEPTPASDGGGDDAAASSDDSEATGDDASEETAAPVLEAESGLVQEGISREAAVLDTLRPERGSVITPAGTLTVEEAEVVESVPATEVGLTGAQEGDLAQPAEGEEFRILTMNFTPDQATQGYGDEVLDVDAALALNVSGVQSHLHDLTEQQDLRILFSVPQGGDGTLTVSSEGHDQSIDLLTGERVEDEIAAGYYREVTNQDLNHTFEMDDSRVPFKQENGPEEEYEATVEYDLRVNSVSLTAWTPQEGWAAAGESWLVVNWAYEISGDSGVGGIGTDINDIDVTLTTTVREQTLEDSVKDEGGRRNNSAEAVTVLAVPIGTVDAQLSLTGTAEYELSSATNHSITDENAAHLEFATDSLEVSFPDSRHDGAVGGQDDQPQEDDVEETDAPGEQDDA</sequence>
<protein>
    <submittedName>
        <fullName evidence="2">Uncharacterized protein</fullName>
    </submittedName>
</protein>
<gene>
    <name evidence="2" type="ORF">NF556_14895</name>
</gene>
<dbReference type="RefSeq" id="WP_252591719.1">
    <property type="nucleotide sequence ID" value="NZ_CP099489.1"/>
</dbReference>
<evidence type="ECO:0000313" key="2">
    <source>
        <dbReference type="EMBL" id="USQ78904.1"/>
    </source>
</evidence>
<organism evidence="2 3">
    <name type="scientific">Ornithinimicrobium faecis</name>
    <dbReference type="NCBI Taxonomy" id="2934158"/>
    <lineage>
        <taxon>Bacteria</taxon>
        <taxon>Bacillati</taxon>
        <taxon>Actinomycetota</taxon>
        <taxon>Actinomycetes</taxon>
        <taxon>Micrococcales</taxon>
        <taxon>Ornithinimicrobiaceae</taxon>
        <taxon>Ornithinimicrobium</taxon>
    </lineage>
</organism>
<keyword evidence="3" id="KW-1185">Reference proteome</keyword>
<accession>A0ABY4YQL1</accession>
<dbReference type="EMBL" id="CP099489">
    <property type="protein sequence ID" value="USQ78904.1"/>
    <property type="molecule type" value="Genomic_DNA"/>
</dbReference>
<evidence type="ECO:0000313" key="3">
    <source>
        <dbReference type="Proteomes" id="UP001056455"/>
    </source>
</evidence>
<feature type="region of interest" description="Disordered" evidence="1">
    <location>
        <begin position="399"/>
        <end position="435"/>
    </location>
</feature>
<feature type="compositionally biased region" description="Acidic residues" evidence="1">
    <location>
        <begin position="417"/>
        <end position="435"/>
    </location>
</feature>
<feature type="compositionally biased region" description="Acidic residues" evidence="1">
    <location>
        <begin position="56"/>
        <end position="67"/>
    </location>
</feature>
<feature type="region of interest" description="Disordered" evidence="1">
    <location>
        <begin position="36"/>
        <end position="69"/>
    </location>
</feature>
<dbReference type="PROSITE" id="PS51257">
    <property type="entry name" value="PROKAR_LIPOPROTEIN"/>
    <property type="match status" value="1"/>
</dbReference>
<dbReference type="Proteomes" id="UP001056455">
    <property type="component" value="Chromosome"/>
</dbReference>
<evidence type="ECO:0000256" key="1">
    <source>
        <dbReference type="SAM" id="MobiDB-lite"/>
    </source>
</evidence>
<reference evidence="2" key="1">
    <citation type="submission" date="2022-06" db="EMBL/GenBank/DDBJ databases">
        <title>Ornithinimicrobium HY1793.</title>
        <authorList>
            <person name="Huang Y."/>
        </authorList>
    </citation>
    <scope>NUCLEOTIDE SEQUENCE</scope>
    <source>
        <strain evidence="2">HY1793</strain>
    </source>
</reference>